<name>A0AA39UNW4_9AGAR</name>
<organism evidence="2 3">
    <name type="scientific">Armillaria luteobubalina</name>
    <dbReference type="NCBI Taxonomy" id="153913"/>
    <lineage>
        <taxon>Eukaryota</taxon>
        <taxon>Fungi</taxon>
        <taxon>Dikarya</taxon>
        <taxon>Basidiomycota</taxon>
        <taxon>Agaricomycotina</taxon>
        <taxon>Agaricomycetes</taxon>
        <taxon>Agaricomycetidae</taxon>
        <taxon>Agaricales</taxon>
        <taxon>Marasmiineae</taxon>
        <taxon>Physalacriaceae</taxon>
        <taxon>Armillaria</taxon>
    </lineage>
</organism>
<feature type="region of interest" description="Disordered" evidence="1">
    <location>
        <begin position="59"/>
        <end position="100"/>
    </location>
</feature>
<sequence>MNSYKIETTVKLKQYKPFLIQNIPGHSVLSDVRDAVGRSTIAISLLCSCLMDNDTECPNCTRETSRRTGTRPLQPRALDLPRPEDVGVQGGQNRKRYMIH</sequence>
<accession>A0AA39UNW4</accession>
<keyword evidence="3" id="KW-1185">Reference proteome</keyword>
<evidence type="ECO:0000313" key="2">
    <source>
        <dbReference type="EMBL" id="KAK0497097.1"/>
    </source>
</evidence>
<evidence type="ECO:0000256" key="1">
    <source>
        <dbReference type="SAM" id="MobiDB-lite"/>
    </source>
</evidence>
<dbReference type="EMBL" id="JAUEPU010000013">
    <property type="protein sequence ID" value="KAK0497097.1"/>
    <property type="molecule type" value="Genomic_DNA"/>
</dbReference>
<evidence type="ECO:0000313" key="3">
    <source>
        <dbReference type="Proteomes" id="UP001175228"/>
    </source>
</evidence>
<proteinExistence type="predicted"/>
<dbReference type="Proteomes" id="UP001175228">
    <property type="component" value="Unassembled WGS sequence"/>
</dbReference>
<gene>
    <name evidence="2" type="ORF">EDD18DRAFT_1104555</name>
</gene>
<comment type="caution">
    <text evidence="2">The sequence shown here is derived from an EMBL/GenBank/DDBJ whole genome shotgun (WGS) entry which is preliminary data.</text>
</comment>
<protein>
    <submittedName>
        <fullName evidence="2">Uncharacterized protein</fullName>
    </submittedName>
</protein>
<reference evidence="2" key="1">
    <citation type="submission" date="2023-06" db="EMBL/GenBank/DDBJ databases">
        <authorList>
            <consortium name="Lawrence Berkeley National Laboratory"/>
            <person name="Ahrendt S."/>
            <person name="Sahu N."/>
            <person name="Indic B."/>
            <person name="Wong-Bajracharya J."/>
            <person name="Merenyi Z."/>
            <person name="Ke H.-M."/>
            <person name="Monk M."/>
            <person name="Kocsube S."/>
            <person name="Drula E."/>
            <person name="Lipzen A."/>
            <person name="Balint B."/>
            <person name="Henrissat B."/>
            <person name="Andreopoulos B."/>
            <person name="Martin F.M."/>
            <person name="Harder C.B."/>
            <person name="Rigling D."/>
            <person name="Ford K.L."/>
            <person name="Foster G.D."/>
            <person name="Pangilinan J."/>
            <person name="Papanicolaou A."/>
            <person name="Barry K."/>
            <person name="LaButti K."/>
            <person name="Viragh M."/>
            <person name="Koriabine M."/>
            <person name="Yan M."/>
            <person name="Riley R."/>
            <person name="Champramary S."/>
            <person name="Plett K.L."/>
            <person name="Tsai I.J."/>
            <person name="Slot J."/>
            <person name="Sipos G."/>
            <person name="Plett J."/>
            <person name="Nagy L.G."/>
            <person name="Grigoriev I.V."/>
        </authorList>
    </citation>
    <scope>NUCLEOTIDE SEQUENCE</scope>
    <source>
        <strain evidence="2">HWK02</strain>
    </source>
</reference>
<dbReference type="AlphaFoldDB" id="A0AA39UNW4"/>